<evidence type="ECO:0000256" key="7">
    <source>
        <dbReference type="ARBA" id="ARBA00022691"/>
    </source>
</evidence>
<evidence type="ECO:0000256" key="3">
    <source>
        <dbReference type="ARBA" id="ARBA00005547"/>
    </source>
</evidence>
<evidence type="ECO:0000256" key="4">
    <source>
        <dbReference type="ARBA" id="ARBA00022490"/>
    </source>
</evidence>
<organism evidence="12 13">
    <name type="scientific">Conidiobolus coronatus (strain ATCC 28846 / CBS 209.66 / NRRL 28638)</name>
    <name type="common">Delacroixia coronata</name>
    <dbReference type="NCBI Taxonomy" id="796925"/>
    <lineage>
        <taxon>Eukaryota</taxon>
        <taxon>Fungi</taxon>
        <taxon>Fungi incertae sedis</taxon>
        <taxon>Zoopagomycota</taxon>
        <taxon>Entomophthoromycotina</taxon>
        <taxon>Entomophthoromycetes</taxon>
        <taxon>Entomophthorales</taxon>
        <taxon>Ancylistaceae</taxon>
        <taxon>Conidiobolus</taxon>
    </lineage>
</organism>
<evidence type="ECO:0000313" key="13">
    <source>
        <dbReference type="Proteomes" id="UP000070444"/>
    </source>
</evidence>
<reference evidence="12 13" key="1">
    <citation type="journal article" date="2015" name="Genome Biol. Evol.">
        <title>Phylogenomic analyses indicate that early fungi evolved digesting cell walls of algal ancestors of land plants.</title>
        <authorList>
            <person name="Chang Y."/>
            <person name="Wang S."/>
            <person name="Sekimoto S."/>
            <person name="Aerts A.L."/>
            <person name="Choi C."/>
            <person name="Clum A."/>
            <person name="LaButti K.M."/>
            <person name="Lindquist E.A."/>
            <person name="Yee Ngan C."/>
            <person name="Ohm R.A."/>
            <person name="Salamov A.A."/>
            <person name="Grigoriev I.V."/>
            <person name="Spatafora J.W."/>
            <person name="Berbee M.L."/>
        </authorList>
    </citation>
    <scope>NUCLEOTIDE SEQUENCE [LARGE SCALE GENOMIC DNA]</scope>
    <source>
        <strain evidence="12 13">NRRL 28638</strain>
    </source>
</reference>
<dbReference type="InterPro" id="IPR029063">
    <property type="entry name" value="SAM-dependent_MTases_sf"/>
</dbReference>
<dbReference type="Gene3D" id="3.40.50.150">
    <property type="entry name" value="Vaccinia Virus protein VP39"/>
    <property type="match status" value="1"/>
</dbReference>
<proteinExistence type="inferred from homology"/>
<dbReference type="InterPro" id="IPR039769">
    <property type="entry name" value="Bud23-like"/>
</dbReference>
<gene>
    <name evidence="12" type="ORF">CONCODRAFT_9204</name>
</gene>
<keyword evidence="8" id="KW-0539">Nucleus</keyword>
<evidence type="ECO:0000256" key="6">
    <source>
        <dbReference type="ARBA" id="ARBA00022679"/>
    </source>
</evidence>
<dbReference type="AlphaFoldDB" id="A0A137P0L8"/>
<evidence type="ECO:0000256" key="5">
    <source>
        <dbReference type="ARBA" id="ARBA00022603"/>
    </source>
</evidence>
<dbReference type="InterPro" id="IPR022238">
    <property type="entry name" value="Bud23_C"/>
</dbReference>
<dbReference type="InterPro" id="IPR013216">
    <property type="entry name" value="Methyltransf_11"/>
</dbReference>
<sequence length="240" mass="27006">MTLRALELLNLPEDKTCYLLDVGCGSGLSGEILQDQGHIWVGYDIAPSMLDIAAQRGLDGDLFLTDAGQGMNFRPGVFDGAISISVLQWLCNADKKCHYPKKRLSTFFTKLFMCLTRGARAVFQFYPENDDQVQMIMSAAMQSGFTGGLVVDYPNSRKAKKYYLCLFAGASDQPLPAPIEDETRPHQVAYSSERMKLRSKKKNRVSVKDWVKNKKDIARSKGLKTANDSKYTARKRRPRF</sequence>
<keyword evidence="5 12" id="KW-0489">Methyltransferase</keyword>
<dbReference type="CDD" id="cd02440">
    <property type="entry name" value="AdoMet_MTases"/>
    <property type="match status" value="1"/>
</dbReference>
<feature type="region of interest" description="Disordered" evidence="9">
    <location>
        <begin position="218"/>
        <end position="240"/>
    </location>
</feature>
<keyword evidence="7" id="KW-0949">S-adenosyl-L-methionine</keyword>
<evidence type="ECO:0000256" key="2">
    <source>
        <dbReference type="ARBA" id="ARBA00004496"/>
    </source>
</evidence>
<dbReference type="Proteomes" id="UP000070444">
    <property type="component" value="Unassembled WGS sequence"/>
</dbReference>
<dbReference type="PANTHER" id="PTHR12734">
    <property type="entry name" value="METHYLTRANSFERASE-RELATED"/>
    <property type="match status" value="1"/>
</dbReference>
<dbReference type="STRING" id="796925.A0A137P0L8"/>
<dbReference type="OrthoDB" id="2877at2759"/>
<evidence type="ECO:0000259" key="11">
    <source>
        <dbReference type="Pfam" id="PF12589"/>
    </source>
</evidence>
<protein>
    <submittedName>
        <fullName evidence="12">S-adenosyl-L-methionine-dependent methyltransferase</fullName>
    </submittedName>
</protein>
<comment type="subcellular location">
    <subcellularLocation>
        <location evidence="2">Cytoplasm</location>
    </subcellularLocation>
    <subcellularLocation>
        <location evidence="1">Nucleus</location>
    </subcellularLocation>
</comment>
<accession>A0A137P0L8</accession>
<dbReference type="OMA" id="KHYLVVQ"/>
<dbReference type="GO" id="GO:0005737">
    <property type="term" value="C:cytoplasm"/>
    <property type="evidence" value="ECO:0007669"/>
    <property type="project" value="UniProtKB-SubCell"/>
</dbReference>
<keyword evidence="4" id="KW-0963">Cytoplasm</keyword>
<dbReference type="GO" id="GO:0005730">
    <property type="term" value="C:nucleolus"/>
    <property type="evidence" value="ECO:0007669"/>
    <property type="project" value="TreeGrafter"/>
</dbReference>
<evidence type="ECO:0000256" key="8">
    <source>
        <dbReference type="ARBA" id="ARBA00023242"/>
    </source>
</evidence>
<dbReference type="Pfam" id="PF12589">
    <property type="entry name" value="WBS_methylT"/>
    <property type="match status" value="1"/>
</dbReference>
<evidence type="ECO:0000313" key="12">
    <source>
        <dbReference type="EMBL" id="KXN68532.1"/>
    </source>
</evidence>
<comment type="similarity">
    <text evidence="3">Belongs to the class I-like SAM-binding methyltransferase superfamily. BUD23/WBSCR22 family.</text>
</comment>
<evidence type="ECO:0000256" key="1">
    <source>
        <dbReference type="ARBA" id="ARBA00004123"/>
    </source>
</evidence>
<dbReference type="FunFam" id="3.40.50.150:FF:000017">
    <property type="entry name" value="probable 18S rRNA (Guanine-N(7))-methyltransferase"/>
    <property type="match status" value="1"/>
</dbReference>
<keyword evidence="6 12" id="KW-0808">Transferase</keyword>
<dbReference type="GO" id="GO:0070476">
    <property type="term" value="P:rRNA (guanine-N7)-methylation"/>
    <property type="evidence" value="ECO:0007669"/>
    <property type="project" value="InterPro"/>
</dbReference>
<evidence type="ECO:0000256" key="9">
    <source>
        <dbReference type="SAM" id="MobiDB-lite"/>
    </source>
</evidence>
<name>A0A137P0L8_CONC2</name>
<dbReference type="Pfam" id="PF08241">
    <property type="entry name" value="Methyltransf_11"/>
    <property type="match status" value="1"/>
</dbReference>
<dbReference type="PANTHER" id="PTHR12734:SF0">
    <property type="entry name" value="18S RRNA (GUANINE-N(7))-METHYLTRANSFERASE-RELATED"/>
    <property type="match status" value="1"/>
</dbReference>
<dbReference type="EMBL" id="KQ964571">
    <property type="protein sequence ID" value="KXN68532.1"/>
    <property type="molecule type" value="Genomic_DNA"/>
</dbReference>
<keyword evidence="13" id="KW-1185">Reference proteome</keyword>
<feature type="domain" description="Methyltransferase type 11" evidence="10">
    <location>
        <begin position="20"/>
        <end position="93"/>
    </location>
</feature>
<dbReference type="GO" id="GO:0016435">
    <property type="term" value="F:rRNA (guanine) methyltransferase activity"/>
    <property type="evidence" value="ECO:0007669"/>
    <property type="project" value="InterPro"/>
</dbReference>
<evidence type="ECO:0000259" key="10">
    <source>
        <dbReference type="Pfam" id="PF08241"/>
    </source>
</evidence>
<dbReference type="SUPFAM" id="SSF53335">
    <property type="entry name" value="S-adenosyl-L-methionine-dependent methyltransferases"/>
    <property type="match status" value="1"/>
</dbReference>
<feature type="domain" description="18S rRNA (guanine(1575)-N(7))-methyltransferase Bud23 C-terminal" evidence="11">
    <location>
        <begin position="166"/>
        <end position="237"/>
    </location>
</feature>